<dbReference type="InterPro" id="IPR029044">
    <property type="entry name" value="Nucleotide-diphossugar_trans"/>
</dbReference>
<sequence length="411" mass="48145">MNQLNFCSFTVCNVAYLHKALSLAESYYVNVGEKINIFLFDKKRELGFLSDLANIFWIEDLNIKNLEQLAFKYDIIEFSTSLKPFLAMYLLQTYEKVIFFDPDTFLYDKINSILVLLDEEEIVITPHYITPQERGTELSQSDVALMRFGAFNLGFFAIKKSDESMRFLKWWDERCQDLCYVEIQFGLATDQKWITVAPSFFPTLHISFDLGLNVAFWNLHERKIKMSEQIDKFTVNDEFKLIFFHFSSFNEKEPLKLIKKTLGIDISKDILLHKVIQKYNDILEKYKKLLVNLDKKYSYDFMNDGSFISPSLRRAYASILPSGQFSKEHNPFDISGSVGIFAKKNFLLSKKSIGYTPLGIENVDNNKLKFYLVNKLFRILLYIIGPNQFANISRLLVFLSSYRLNIKLWKI</sequence>
<organism evidence="1 2">
    <name type="scientific">Sulfurospirillum halorespirans DSM 13726</name>
    <dbReference type="NCBI Taxonomy" id="1193502"/>
    <lineage>
        <taxon>Bacteria</taxon>
        <taxon>Pseudomonadati</taxon>
        <taxon>Campylobacterota</taxon>
        <taxon>Epsilonproteobacteria</taxon>
        <taxon>Campylobacterales</taxon>
        <taxon>Sulfurospirillaceae</taxon>
        <taxon>Sulfurospirillum</taxon>
    </lineage>
</organism>
<dbReference type="EMBL" id="CP017111">
    <property type="protein sequence ID" value="AOO65977.1"/>
    <property type="molecule type" value="Genomic_DNA"/>
</dbReference>
<dbReference type="RefSeq" id="WP_069478590.1">
    <property type="nucleotide sequence ID" value="NZ_CP017111.1"/>
</dbReference>
<reference evidence="2" key="1">
    <citation type="submission" date="2016-08" db="EMBL/GenBank/DDBJ databases">
        <title>Complete genome sequence of the organohalide-respiring Epsilonproteobacterium Sulfurospirillum halorespirans.</title>
        <authorList>
            <person name="Goris T."/>
            <person name="Zimmermann J."/>
            <person name="Schenz B."/>
            <person name="Lemos M."/>
            <person name="Hackermueller J."/>
            <person name="Diekert G."/>
        </authorList>
    </citation>
    <scope>NUCLEOTIDE SEQUENCE [LARGE SCALE GENOMIC DNA]</scope>
    <source>
        <strain>DSM 13726</strain>
        <strain evidence="2">PCE-M2</strain>
    </source>
</reference>
<dbReference type="Proteomes" id="UP000094609">
    <property type="component" value="Chromosome"/>
</dbReference>
<dbReference type="PATRIC" id="fig|1193502.14.peg.2244"/>
<name>A0A1D7TLV0_9BACT</name>
<dbReference type="SUPFAM" id="SSF53448">
    <property type="entry name" value="Nucleotide-diphospho-sugar transferases"/>
    <property type="match status" value="1"/>
</dbReference>
<dbReference type="AlphaFoldDB" id="A0A1D7TLV0"/>
<keyword evidence="2" id="KW-1185">Reference proteome</keyword>
<accession>A0A1D7TLV0</accession>
<evidence type="ECO:0000313" key="2">
    <source>
        <dbReference type="Proteomes" id="UP000094609"/>
    </source>
</evidence>
<dbReference type="KEGG" id="shal:SHALO_2216"/>
<dbReference type="STRING" id="1193502.SHALO_2216"/>
<gene>
    <name evidence="1" type="ORF">SHALO_2216</name>
</gene>
<evidence type="ECO:0000313" key="1">
    <source>
        <dbReference type="EMBL" id="AOO65977.1"/>
    </source>
</evidence>
<proteinExistence type="predicted"/>
<protein>
    <submittedName>
        <fullName evidence="1">Uncharacterized protein</fullName>
    </submittedName>
</protein>
<dbReference type="Gene3D" id="3.90.550.10">
    <property type="entry name" value="Spore Coat Polysaccharide Biosynthesis Protein SpsA, Chain A"/>
    <property type="match status" value="1"/>
</dbReference>